<organism evidence="7">
    <name type="scientific">Cryptococcus bacillisporus CA1280</name>
    <dbReference type="NCBI Taxonomy" id="1296109"/>
    <lineage>
        <taxon>Eukaryota</taxon>
        <taxon>Fungi</taxon>
        <taxon>Dikarya</taxon>
        <taxon>Basidiomycota</taxon>
        <taxon>Agaricomycotina</taxon>
        <taxon>Tremellomycetes</taxon>
        <taxon>Tremellales</taxon>
        <taxon>Cryptococcaceae</taxon>
        <taxon>Cryptococcus</taxon>
        <taxon>Cryptococcus gattii species complex</taxon>
    </lineage>
</organism>
<evidence type="ECO:0000256" key="6">
    <source>
        <dbReference type="SAM" id="MobiDB-lite"/>
    </source>
</evidence>
<dbReference type="GO" id="GO:0042254">
    <property type="term" value="P:ribosome biogenesis"/>
    <property type="evidence" value="ECO:0007669"/>
    <property type="project" value="UniProtKB-KW"/>
</dbReference>
<feature type="compositionally biased region" description="Basic and acidic residues" evidence="6">
    <location>
        <begin position="240"/>
        <end position="258"/>
    </location>
</feature>
<accession>A0A0D0VCZ7</accession>
<evidence type="ECO:0000256" key="1">
    <source>
        <dbReference type="ARBA" id="ARBA00004123"/>
    </source>
</evidence>
<evidence type="ECO:0000313" key="7">
    <source>
        <dbReference type="EMBL" id="KIR44414.1"/>
    </source>
</evidence>
<keyword evidence="3 5" id="KW-0690">Ribosome biogenesis</keyword>
<name>A0A0D0VCZ7_CRYGA</name>
<dbReference type="GO" id="GO:0005634">
    <property type="term" value="C:nucleus"/>
    <property type="evidence" value="ECO:0007669"/>
    <property type="project" value="UniProtKB-SubCell"/>
</dbReference>
<comment type="similarity">
    <text evidence="2 5">Belongs to the RRS1 family.</text>
</comment>
<proteinExistence type="inferred from homology"/>
<sequence>MDVSHVLQEYTDSKYVPPPPCATDTRSATAVLPRAAPVETDPPLLAAFDNSPTDPAAYADLDRHLLQLTLTSTHSLLAALFALPTTPSPSGPVTAFPPPTTLLPREKPLPKQKPLTKWERFANEKGISHKKKEKDVWDDERQQWVPRWGRFGKNKDKEEQWLHEVKPGDEADMDPAKTARGERKARIAKNTKQNTANLAAASASVTAARATAAAERAARKDELNRNMLISKTSTASLGKFDNKIQGEPKARGMKRKFDANVPEGNGGEGTEKERQMAVLKRVERGETKKSKKGGEGVDGGLNVRKALRFSGQGGKMRPKTTGKKGKRK</sequence>
<dbReference type="Pfam" id="PF04939">
    <property type="entry name" value="RRS1"/>
    <property type="match status" value="1"/>
</dbReference>
<dbReference type="HOGENOM" id="CLU_065163_1_0_1"/>
<feature type="compositionally biased region" description="Basic residues" evidence="6">
    <location>
        <begin position="316"/>
        <end position="328"/>
    </location>
</feature>
<evidence type="ECO:0000256" key="3">
    <source>
        <dbReference type="ARBA" id="ARBA00022517"/>
    </source>
</evidence>
<evidence type="ECO:0000256" key="4">
    <source>
        <dbReference type="ARBA" id="ARBA00023242"/>
    </source>
</evidence>
<feature type="region of interest" description="Disordered" evidence="6">
    <location>
        <begin position="239"/>
        <end position="328"/>
    </location>
</feature>
<protein>
    <recommendedName>
        <fullName evidence="5">Ribosome biogenesis regulatory protein</fullName>
    </recommendedName>
</protein>
<comment type="function">
    <text evidence="5">Involved in ribosomal large subunit assembly.</text>
</comment>
<dbReference type="InterPro" id="IPR007023">
    <property type="entry name" value="Ribosom_reg"/>
</dbReference>
<gene>
    <name evidence="7" type="ORF">I312_06349</name>
</gene>
<keyword evidence="4 5" id="KW-0539">Nucleus</keyword>
<dbReference type="AlphaFoldDB" id="A0A0D0VCZ7"/>
<evidence type="ECO:0000256" key="5">
    <source>
        <dbReference type="RuleBase" id="RU364132"/>
    </source>
</evidence>
<feature type="compositionally biased region" description="Basic and acidic residues" evidence="6">
    <location>
        <begin position="269"/>
        <end position="295"/>
    </location>
</feature>
<dbReference type="OrthoDB" id="28455at2759"/>
<evidence type="ECO:0000256" key="2">
    <source>
        <dbReference type="ARBA" id="ARBA00010077"/>
    </source>
</evidence>
<reference evidence="7" key="1">
    <citation type="submission" date="2015-01" db="EMBL/GenBank/DDBJ databases">
        <title>The Genome Sequence of Cryptococcus gattii CA1280.</title>
        <authorList>
            <consortium name="The Broad Institute Genomics Platform"/>
            <person name="Cuomo C."/>
            <person name="Litvintseva A."/>
            <person name="Chen Y."/>
            <person name="Heitman J."/>
            <person name="Sun S."/>
            <person name="Springer D."/>
            <person name="Dromer F."/>
            <person name="Young S."/>
            <person name="Zeng Q."/>
            <person name="Gargeya S."/>
            <person name="Abouelleil A."/>
            <person name="Alvarado L."/>
            <person name="Chapman S.B."/>
            <person name="Gainer-Dewar J."/>
            <person name="Goldberg J."/>
            <person name="Griggs A."/>
            <person name="Gujja S."/>
            <person name="Hansen M."/>
            <person name="Howarth C."/>
            <person name="Imamovic A."/>
            <person name="Larimer J."/>
            <person name="Murphy C."/>
            <person name="Naylor J."/>
            <person name="Pearson M."/>
            <person name="Priest M."/>
            <person name="Roberts A."/>
            <person name="Saif S."/>
            <person name="Shea T."/>
            <person name="Sykes S."/>
            <person name="Wortman J."/>
            <person name="Nusbaum C."/>
            <person name="Birren B."/>
        </authorList>
    </citation>
    <scope>NUCLEOTIDE SEQUENCE [LARGE SCALE GENOMIC DNA]</scope>
    <source>
        <strain evidence="7">CA1280</strain>
    </source>
</reference>
<dbReference type="EMBL" id="KN848000">
    <property type="protein sequence ID" value="KIR44414.1"/>
    <property type="molecule type" value="Genomic_DNA"/>
</dbReference>
<comment type="subcellular location">
    <subcellularLocation>
        <location evidence="1 5">Nucleus</location>
    </subcellularLocation>
</comment>
<feature type="region of interest" description="Disordered" evidence="6">
    <location>
        <begin position="1"/>
        <end position="20"/>
    </location>
</feature>